<keyword evidence="4" id="KW-1185">Reference proteome</keyword>
<dbReference type="Proteomes" id="UP000199626">
    <property type="component" value="Unassembled WGS sequence"/>
</dbReference>
<evidence type="ECO:0000256" key="1">
    <source>
        <dbReference type="ARBA" id="ARBA00010894"/>
    </source>
</evidence>
<keyword evidence="2" id="KW-0812">Transmembrane</keyword>
<dbReference type="Pfam" id="PF02325">
    <property type="entry name" value="CCB3_YggT"/>
    <property type="match status" value="2"/>
</dbReference>
<dbReference type="STRING" id="1159017.SAMN02927930_00632"/>
<name>A0A1G6B3T3_9GAMM</name>
<proteinExistence type="inferred from homology"/>
<dbReference type="GO" id="GO:0016020">
    <property type="term" value="C:membrane"/>
    <property type="evidence" value="ECO:0007669"/>
    <property type="project" value="InterPro"/>
</dbReference>
<feature type="transmembrane region" description="Helical" evidence="2">
    <location>
        <begin position="99"/>
        <end position="123"/>
    </location>
</feature>
<keyword evidence="2" id="KW-0472">Membrane</keyword>
<gene>
    <name evidence="3" type="ORF">SAMN02927930_00632</name>
</gene>
<dbReference type="EMBL" id="FMXN01000002">
    <property type="protein sequence ID" value="SDB15189.1"/>
    <property type="molecule type" value="Genomic_DNA"/>
</dbReference>
<dbReference type="AlphaFoldDB" id="A0A1G6B3T3"/>
<sequence length="181" mass="20171">MNAIHFLIDVVFDLFLIVVILRLWMQAARVDYYNPMSQFVVKVTNPLVVPLRTILPSKGKWDLACLALTFLVAIAKILLLTKGLLGLVPPVSDLLLMSVALVISQFLSVLFWLVLIMALMSWFTQGYHPIMAMLQQLTQPFLAPIRRIIPPIGGLDLSVLVLVIAIQFVRILLGNLLGIGI</sequence>
<accession>A0A1G6B3T3</accession>
<reference evidence="4" key="1">
    <citation type="submission" date="2016-10" db="EMBL/GenBank/DDBJ databases">
        <authorList>
            <person name="Varghese N."/>
            <person name="Submissions S."/>
        </authorList>
    </citation>
    <scope>NUCLEOTIDE SEQUENCE [LARGE SCALE GENOMIC DNA]</scope>
    <source>
        <strain evidence="4">CGMCC 1.10824</strain>
    </source>
</reference>
<dbReference type="PANTHER" id="PTHR33219:SF14">
    <property type="entry name" value="PROTEIN COFACTOR ASSEMBLY OF COMPLEX C SUBUNIT B CCB3, CHLOROPLASTIC-RELATED"/>
    <property type="match status" value="1"/>
</dbReference>
<comment type="similarity">
    <text evidence="1">Belongs to the YggT family.</text>
</comment>
<feature type="transmembrane region" description="Helical" evidence="2">
    <location>
        <begin position="154"/>
        <end position="173"/>
    </location>
</feature>
<dbReference type="RefSeq" id="WP_092591654.1">
    <property type="nucleotide sequence ID" value="NZ_FMXN01000002.1"/>
</dbReference>
<dbReference type="OrthoDB" id="9806665at2"/>
<evidence type="ECO:0000256" key="2">
    <source>
        <dbReference type="SAM" id="Phobius"/>
    </source>
</evidence>
<feature type="transmembrane region" description="Helical" evidence="2">
    <location>
        <begin position="6"/>
        <end position="25"/>
    </location>
</feature>
<evidence type="ECO:0000313" key="4">
    <source>
        <dbReference type="Proteomes" id="UP000199626"/>
    </source>
</evidence>
<feature type="transmembrane region" description="Helical" evidence="2">
    <location>
        <begin position="61"/>
        <end position="79"/>
    </location>
</feature>
<organism evidence="3 4">
    <name type="scientific">Pseudidiomarina indica</name>
    <dbReference type="NCBI Taxonomy" id="1159017"/>
    <lineage>
        <taxon>Bacteria</taxon>
        <taxon>Pseudomonadati</taxon>
        <taxon>Pseudomonadota</taxon>
        <taxon>Gammaproteobacteria</taxon>
        <taxon>Alteromonadales</taxon>
        <taxon>Idiomarinaceae</taxon>
        <taxon>Pseudidiomarina</taxon>
    </lineage>
</organism>
<dbReference type="InterPro" id="IPR003425">
    <property type="entry name" value="CCB3/YggT"/>
</dbReference>
<protein>
    <submittedName>
        <fullName evidence="3">YggT family protein</fullName>
    </submittedName>
</protein>
<keyword evidence="2" id="KW-1133">Transmembrane helix</keyword>
<dbReference type="PANTHER" id="PTHR33219">
    <property type="entry name" value="YLMG HOMOLOG PROTEIN 2, CHLOROPLASTIC"/>
    <property type="match status" value="1"/>
</dbReference>
<evidence type="ECO:0000313" key="3">
    <source>
        <dbReference type="EMBL" id="SDB15189.1"/>
    </source>
</evidence>